<feature type="signal peptide" evidence="1">
    <location>
        <begin position="1"/>
        <end position="22"/>
    </location>
</feature>
<gene>
    <name evidence="2" type="ORF">GCM10008090_01520</name>
</gene>
<accession>A0A918RHR2</accession>
<feature type="chain" id="PRO_5037448808" description="Oxidative stress defense protein" evidence="1">
    <location>
        <begin position="23"/>
        <end position="94"/>
    </location>
</feature>
<sequence length="94" mass="9892">MKRIVLTVSLATSLLLSSLVQASDASVAPSPARKIDTITVVSQGDPANYEVYSLNHTKAALQESVELMVDTISDRVLSRDDDNFAIAASAGSAI</sequence>
<dbReference type="Proteomes" id="UP000614811">
    <property type="component" value="Unassembled WGS sequence"/>
</dbReference>
<protein>
    <recommendedName>
        <fullName evidence="4">Oxidative stress defense protein</fullName>
    </recommendedName>
</protein>
<keyword evidence="3" id="KW-1185">Reference proteome</keyword>
<reference evidence="2" key="1">
    <citation type="journal article" date="2014" name="Int. J. Syst. Evol. Microbiol.">
        <title>Complete genome sequence of Corynebacterium casei LMG S-19264T (=DSM 44701T), isolated from a smear-ripened cheese.</title>
        <authorList>
            <consortium name="US DOE Joint Genome Institute (JGI-PGF)"/>
            <person name="Walter F."/>
            <person name="Albersmeier A."/>
            <person name="Kalinowski J."/>
            <person name="Ruckert C."/>
        </authorList>
    </citation>
    <scope>NUCLEOTIDE SEQUENCE</scope>
    <source>
        <strain evidence="2">KCTC 12711</strain>
    </source>
</reference>
<organism evidence="2 3">
    <name type="scientific">Arenicella chitinivorans</name>
    <dbReference type="NCBI Taxonomy" id="1329800"/>
    <lineage>
        <taxon>Bacteria</taxon>
        <taxon>Pseudomonadati</taxon>
        <taxon>Pseudomonadota</taxon>
        <taxon>Gammaproteobacteria</taxon>
        <taxon>Arenicellales</taxon>
        <taxon>Arenicellaceae</taxon>
        <taxon>Arenicella</taxon>
    </lineage>
</organism>
<evidence type="ECO:0000313" key="2">
    <source>
        <dbReference type="EMBL" id="GGZ96969.1"/>
    </source>
</evidence>
<reference evidence="2" key="2">
    <citation type="submission" date="2020-09" db="EMBL/GenBank/DDBJ databases">
        <authorList>
            <person name="Sun Q."/>
            <person name="Kim S."/>
        </authorList>
    </citation>
    <scope>NUCLEOTIDE SEQUENCE</scope>
    <source>
        <strain evidence="2">KCTC 12711</strain>
    </source>
</reference>
<name>A0A918RHR2_9GAMM</name>
<comment type="caution">
    <text evidence="2">The sequence shown here is derived from an EMBL/GenBank/DDBJ whole genome shotgun (WGS) entry which is preliminary data.</text>
</comment>
<dbReference type="AlphaFoldDB" id="A0A918RHR2"/>
<evidence type="ECO:0000256" key="1">
    <source>
        <dbReference type="SAM" id="SignalP"/>
    </source>
</evidence>
<proteinExistence type="predicted"/>
<evidence type="ECO:0000313" key="3">
    <source>
        <dbReference type="Proteomes" id="UP000614811"/>
    </source>
</evidence>
<dbReference type="RefSeq" id="WP_189398099.1">
    <property type="nucleotide sequence ID" value="NZ_BMXA01000001.1"/>
</dbReference>
<evidence type="ECO:0008006" key="4">
    <source>
        <dbReference type="Google" id="ProtNLM"/>
    </source>
</evidence>
<dbReference type="EMBL" id="BMXA01000001">
    <property type="protein sequence ID" value="GGZ96969.1"/>
    <property type="molecule type" value="Genomic_DNA"/>
</dbReference>
<keyword evidence="1" id="KW-0732">Signal</keyword>